<name>A0A1B3PXK5_9ACTN</name>
<evidence type="ECO:0000313" key="3">
    <source>
        <dbReference type="EMBL" id="MEH1545684.1"/>
    </source>
</evidence>
<feature type="compositionally biased region" description="Low complexity" evidence="1">
    <location>
        <begin position="162"/>
        <end position="173"/>
    </location>
</feature>
<accession>A0A1B3PXK5</accession>
<feature type="compositionally biased region" description="Basic and acidic residues" evidence="1">
    <location>
        <begin position="174"/>
        <end position="186"/>
    </location>
</feature>
<protein>
    <submittedName>
        <fullName evidence="4">DUF3093 domain-containing protein</fullName>
    </submittedName>
</protein>
<evidence type="ECO:0000256" key="1">
    <source>
        <dbReference type="SAM" id="MobiDB-lite"/>
    </source>
</evidence>
<dbReference type="InterPro" id="IPR021443">
    <property type="entry name" value="DUF3093"/>
</dbReference>
<feature type="region of interest" description="Disordered" evidence="1">
    <location>
        <begin position="162"/>
        <end position="186"/>
    </location>
</feature>
<dbReference type="EMBL" id="JBAKUA010000001">
    <property type="protein sequence ID" value="MEH1545684.1"/>
    <property type="molecule type" value="Genomic_DNA"/>
</dbReference>
<dbReference type="Proteomes" id="UP000259211">
    <property type="component" value="Unassembled WGS sequence"/>
</dbReference>
<dbReference type="Pfam" id="PF11292">
    <property type="entry name" value="DUF3093"/>
    <property type="match status" value="1"/>
</dbReference>
<comment type="caution">
    <text evidence="4">The sequence shown here is derived from an EMBL/GenBank/DDBJ whole genome shotgun (WGS) entry which is preliminary data.</text>
</comment>
<dbReference type="STRING" id="33010.BFS79_01765"/>
<organism evidence="4 5">
    <name type="scientific">Cutibacterium avidum</name>
    <dbReference type="NCBI Taxonomy" id="33010"/>
    <lineage>
        <taxon>Bacteria</taxon>
        <taxon>Bacillati</taxon>
        <taxon>Actinomycetota</taxon>
        <taxon>Actinomycetes</taxon>
        <taxon>Propionibacteriales</taxon>
        <taxon>Propionibacteriaceae</taxon>
        <taxon>Cutibacterium</taxon>
    </lineage>
</organism>
<evidence type="ECO:0000256" key="2">
    <source>
        <dbReference type="SAM" id="Phobius"/>
    </source>
</evidence>
<dbReference type="OrthoDB" id="3217020at2"/>
<evidence type="ECO:0000313" key="4">
    <source>
        <dbReference type="EMBL" id="RFT43227.1"/>
    </source>
</evidence>
<reference evidence="3" key="2">
    <citation type="submission" date="2024-02" db="EMBL/GenBank/DDBJ databases">
        <title>Bacterial skin colonization with Propionibacterium avidum as a risk factor for Periprosthetic Joint Infections - a single-center prospective study.</title>
        <authorList>
            <person name="Achermann Y."/>
        </authorList>
    </citation>
    <scope>NUCLEOTIDE SEQUENCE</scope>
    <source>
        <strain evidence="3">PAVI-2017310195</strain>
    </source>
</reference>
<dbReference type="RefSeq" id="WP_036975951.1">
    <property type="nucleotide sequence ID" value="NZ_AP024308.1"/>
</dbReference>
<evidence type="ECO:0000313" key="5">
    <source>
        <dbReference type="Proteomes" id="UP000259211"/>
    </source>
</evidence>
<keyword evidence="2" id="KW-0812">Transmembrane</keyword>
<gene>
    <name evidence="4" type="ORF">CHT91_09915</name>
    <name evidence="3" type="ORF">V7F78_01345</name>
</gene>
<feature type="transmembrane region" description="Helical" evidence="2">
    <location>
        <begin position="23"/>
        <end position="42"/>
    </location>
</feature>
<sequence>MTVNSPHPSGPVVYSERLCAPPAWWLIGAAVAISLIVAIGAWTSPTTGMIVAVIIVVLVVAAFVEAGRVRIVVTEDGFGAGRSWIEWRWVDRVRGVDAGTMTSVMHSSHQVGSFLVTRPWIKSGLVLRLADPADPHQAWIVSTRHPDKLAAIVSEYVVAPDSAAVSSPPVSKDPFSDSRDEEDSRD</sequence>
<keyword evidence="2" id="KW-1133">Transmembrane helix</keyword>
<keyword evidence="2" id="KW-0472">Membrane</keyword>
<feature type="transmembrane region" description="Helical" evidence="2">
    <location>
        <begin position="48"/>
        <end position="64"/>
    </location>
</feature>
<reference evidence="4 5" key="1">
    <citation type="submission" date="2017-07" db="EMBL/GenBank/DDBJ databases">
        <authorList>
            <person name="Sun Z.S."/>
            <person name="Albrecht U."/>
            <person name="Echele G."/>
            <person name="Lee C.C."/>
        </authorList>
    </citation>
    <scope>NUCLEOTIDE SEQUENCE [LARGE SCALE GENOMIC DNA]</scope>
    <source>
        <strain evidence="4 5">P16-029</strain>
    </source>
</reference>
<dbReference type="AlphaFoldDB" id="A0A1B3PXK5"/>
<dbReference type="EMBL" id="NOWI01000008">
    <property type="protein sequence ID" value="RFT43227.1"/>
    <property type="molecule type" value="Genomic_DNA"/>
</dbReference>
<dbReference type="Proteomes" id="UP001309299">
    <property type="component" value="Unassembled WGS sequence"/>
</dbReference>
<proteinExistence type="predicted"/>